<feature type="domain" description="BRCT" evidence="6">
    <location>
        <begin position="315"/>
        <end position="408"/>
    </location>
</feature>
<organism evidence="7">
    <name type="scientific">Parasteatoda tepidariorum</name>
    <name type="common">Common house spider</name>
    <name type="synonym">Achaearanea tepidariorum</name>
    <dbReference type="NCBI Taxonomy" id="114398"/>
    <lineage>
        <taxon>Eukaryota</taxon>
        <taxon>Metazoa</taxon>
        <taxon>Ecdysozoa</taxon>
        <taxon>Arthropoda</taxon>
        <taxon>Chelicerata</taxon>
        <taxon>Arachnida</taxon>
        <taxon>Araneae</taxon>
        <taxon>Araneomorphae</taxon>
        <taxon>Entelegynae</taxon>
        <taxon>Araneoidea</taxon>
        <taxon>Theridiidae</taxon>
        <taxon>Parasteatoda</taxon>
    </lineage>
</organism>
<keyword evidence="4" id="KW-0175">Coiled coil</keyword>
<dbReference type="GO" id="GO:0000463">
    <property type="term" value="P:maturation of LSU-rRNA from tricistronic rRNA transcript (SSU-rRNA, 5.8S rRNA, LSU-rRNA)"/>
    <property type="evidence" value="ECO:0007669"/>
    <property type="project" value="UniProtKB-UniRule"/>
</dbReference>
<dbReference type="SMART" id="SM00292">
    <property type="entry name" value="BRCT"/>
    <property type="match status" value="1"/>
</dbReference>
<reference evidence="7" key="1">
    <citation type="journal article" date="2016" name="Mol. Ecol. Resour.">
        <title>Evaluation of the impact of RNA preservation methods of spiders for de novo transcriptome assembly.</title>
        <authorList>
            <person name="Kono N."/>
            <person name="Nakamura H."/>
            <person name="Ito Y."/>
            <person name="Tomita M."/>
            <person name="Arakawa K."/>
        </authorList>
    </citation>
    <scope>NUCLEOTIDE SEQUENCE</scope>
    <source>
        <tissue evidence="7">Whole body</tissue>
    </source>
</reference>
<dbReference type="GeneID" id="107450555"/>
<dbReference type="AlphaFoldDB" id="A0A2L2XWA0"/>
<dbReference type="InterPro" id="IPR010613">
    <property type="entry name" value="PES"/>
</dbReference>
<dbReference type="GO" id="GO:0030687">
    <property type="term" value="C:preribosome, large subunit precursor"/>
    <property type="evidence" value="ECO:0007669"/>
    <property type="project" value="UniProtKB-UniRule"/>
</dbReference>
<evidence type="ECO:0000256" key="4">
    <source>
        <dbReference type="HAMAP-Rule" id="MF_03028"/>
    </source>
</evidence>
<dbReference type="OrthoDB" id="10264910at2759"/>
<dbReference type="EMBL" id="IAAA01003433">
    <property type="protein sequence ID" value="LAA00346.1"/>
    <property type="molecule type" value="mRNA"/>
</dbReference>
<accession>A0A2L2XWA0</accession>
<dbReference type="GO" id="GO:0005654">
    <property type="term" value="C:nucleoplasm"/>
    <property type="evidence" value="ECO:0007669"/>
    <property type="project" value="UniProtKB-SubCell"/>
</dbReference>
<feature type="region of interest" description="Disordered" evidence="5">
    <location>
        <begin position="446"/>
        <end position="517"/>
    </location>
</feature>
<dbReference type="PANTHER" id="PTHR12221">
    <property type="entry name" value="PESCADILLO - RELATED"/>
    <property type="match status" value="1"/>
</dbReference>
<dbReference type="Pfam" id="PF06732">
    <property type="entry name" value="Pescadillo_N"/>
    <property type="match status" value="1"/>
</dbReference>
<evidence type="ECO:0000259" key="6">
    <source>
        <dbReference type="PROSITE" id="PS50172"/>
    </source>
</evidence>
<name>A0A2L2XWA0_PARTP</name>
<comment type="subcellular location">
    <subcellularLocation>
        <location evidence="4">Nucleus</location>
        <location evidence="4">Nucleolus</location>
    </subcellularLocation>
    <subcellularLocation>
        <location evidence="4">Nucleus</location>
        <location evidence="4">Nucleoplasm</location>
    </subcellularLocation>
</comment>
<dbReference type="RefSeq" id="XP_042902368.1">
    <property type="nucleotide sequence ID" value="XM_043046434.2"/>
</dbReference>
<keyword evidence="1 4" id="KW-0690">Ribosome biogenesis</keyword>
<dbReference type="GO" id="GO:0003723">
    <property type="term" value="F:RNA binding"/>
    <property type="evidence" value="ECO:0007669"/>
    <property type="project" value="TreeGrafter"/>
</dbReference>
<feature type="compositionally biased region" description="Basic and acidic residues" evidence="5">
    <location>
        <begin position="461"/>
        <end position="481"/>
    </location>
</feature>
<dbReference type="EMBL" id="IAAA01003431">
    <property type="protein sequence ID" value="LAA00337.1"/>
    <property type="molecule type" value="mRNA"/>
</dbReference>
<dbReference type="CDD" id="cd17709">
    <property type="entry name" value="BRCT_pescadillo_like"/>
    <property type="match status" value="1"/>
</dbReference>
<dbReference type="SUPFAM" id="SSF52113">
    <property type="entry name" value="BRCT domain"/>
    <property type="match status" value="1"/>
</dbReference>
<dbReference type="HAMAP" id="MF_03028">
    <property type="entry name" value="Pescadillo"/>
    <property type="match status" value="1"/>
</dbReference>
<dbReference type="GO" id="GO:0070545">
    <property type="term" value="C:PeBoW complex"/>
    <property type="evidence" value="ECO:0007669"/>
    <property type="project" value="TreeGrafter"/>
</dbReference>
<sequence>MGRILFRKGERGIATSYVSRKQALKKLGLSLKDFRRLCILKGIYPVEPPNKRKANKKSSTNKTYYFLKDIQFLSHEPLINKFRDFRVFVRRLKKAIGKQDQDTSQRLRENQPIFKLDHVVKERYPTFVDALRDLDDVISMCFLFSSFPKSHSIKVELIHLCRRLTVEFLHYIVETKALRKVFVSIKGIYYQAEIMGQTITWVVPHTFGFNRPTDVDFKIMVTFAQFYSTMLGFVNYKLYSSINLKYPPALAVSCSSEELMNGEEDSTEFIAALNLSLKSTLGNNVEEEEEIDEFPEMSNDENIQEQKAKSEEIKKFKNLFSGCKIFLNREVPKESLLFIIRCFGGEVSFDKTISLGATFDENDLTITHHIIDRPLGTKQYINRYYVQPQWIYDSVNAQMLLPVELYFPGELLPPHLSPFVEEKEGDYIPPEKQALLDFQSGRTRTLSRVEDFNDEDESDSESDKETVEEKSESPDKNQNRKDSKKRKAQDMNSESKKSKMKVSQGVSLKEDPAKIAQKEATEEKRLAIMAMSKKDKHLYQKIIFGQKRKNKEVLKLKEKRQEYEKQQRLQKKLAKHL</sequence>
<evidence type="ECO:0000256" key="3">
    <source>
        <dbReference type="ARBA" id="ARBA00023242"/>
    </source>
</evidence>
<dbReference type="PANTHER" id="PTHR12221:SF6">
    <property type="entry name" value="PESCADILLO HOMOLOG"/>
    <property type="match status" value="1"/>
</dbReference>
<dbReference type="InterPro" id="IPR036420">
    <property type="entry name" value="BRCT_dom_sf"/>
</dbReference>
<dbReference type="KEGG" id="ptep:107450555"/>
<feature type="coiled-coil region" evidence="4">
    <location>
        <begin position="546"/>
        <end position="576"/>
    </location>
</feature>
<dbReference type="Pfam" id="PF16589">
    <property type="entry name" value="BRCT_2"/>
    <property type="match status" value="1"/>
</dbReference>
<comment type="similarity">
    <text evidence="4">Belongs to the pescadillo family.</text>
</comment>
<keyword evidence="2 4" id="KW-0698">rRNA processing</keyword>
<keyword evidence="3 4" id="KW-0539">Nucleus</keyword>
<feature type="compositionally biased region" description="Basic and acidic residues" evidence="5">
    <location>
        <begin position="508"/>
        <end position="517"/>
    </location>
</feature>
<evidence type="ECO:0000313" key="7">
    <source>
        <dbReference type="EMBL" id="LAA00346.1"/>
    </source>
</evidence>
<dbReference type="Gene3D" id="3.40.50.10190">
    <property type="entry name" value="BRCT domain"/>
    <property type="match status" value="1"/>
</dbReference>
<evidence type="ECO:0000256" key="5">
    <source>
        <dbReference type="SAM" id="MobiDB-lite"/>
    </source>
</evidence>
<dbReference type="PROSITE" id="PS50172">
    <property type="entry name" value="BRCT"/>
    <property type="match status" value="1"/>
</dbReference>
<dbReference type="GO" id="GO:0000466">
    <property type="term" value="P:maturation of 5.8S rRNA from tricistronic rRNA transcript (SSU-rRNA, 5.8S rRNA, LSU-rRNA)"/>
    <property type="evidence" value="ECO:0007669"/>
    <property type="project" value="UniProtKB-UniRule"/>
</dbReference>
<comment type="function">
    <text evidence="4">Required for maturation of ribosomal RNAs and formation of the large ribosomal subunit.</text>
</comment>
<evidence type="ECO:0000256" key="2">
    <source>
        <dbReference type="ARBA" id="ARBA00022552"/>
    </source>
</evidence>
<proteinExistence type="evidence at transcript level"/>
<protein>
    <recommendedName>
        <fullName evidence="4">Pescadillo homolog</fullName>
    </recommendedName>
</protein>
<dbReference type="InterPro" id="IPR001357">
    <property type="entry name" value="BRCT_dom"/>
</dbReference>
<dbReference type="OMA" id="QKVTWIV"/>
<evidence type="ECO:0000256" key="1">
    <source>
        <dbReference type="ARBA" id="ARBA00022517"/>
    </source>
</evidence>
<dbReference type="FunFam" id="3.40.50.10190:FF:000002">
    <property type="entry name" value="Pescadillo homolog"/>
    <property type="match status" value="1"/>
</dbReference>
<dbReference type="GO" id="GO:0043021">
    <property type="term" value="F:ribonucleoprotein complex binding"/>
    <property type="evidence" value="ECO:0007669"/>
    <property type="project" value="UniProtKB-UniRule"/>
</dbReference>